<feature type="compositionally biased region" description="Basic and acidic residues" evidence="1">
    <location>
        <begin position="456"/>
        <end position="469"/>
    </location>
</feature>
<feature type="domain" description="HNH nuclease" evidence="2">
    <location>
        <begin position="373"/>
        <end position="431"/>
    </location>
</feature>
<dbReference type="InterPro" id="IPR003615">
    <property type="entry name" value="HNH_nuc"/>
</dbReference>
<protein>
    <recommendedName>
        <fullName evidence="2">HNH nuclease domain-containing protein</fullName>
    </recommendedName>
</protein>
<evidence type="ECO:0000256" key="1">
    <source>
        <dbReference type="SAM" id="MobiDB-lite"/>
    </source>
</evidence>
<dbReference type="AlphaFoldDB" id="A0A1H1URS6"/>
<feature type="compositionally biased region" description="Basic and acidic residues" evidence="1">
    <location>
        <begin position="434"/>
        <end position="446"/>
    </location>
</feature>
<evidence type="ECO:0000313" key="4">
    <source>
        <dbReference type="Proteomes" id="UP000198859"/>
    </source>
</evidence>
<dbReference type="EMBL" id="LT629757">
    <property type="protein sequence ID" value="SDS74951.1"/>
    <property type="molecule type" value="Genomic_DNA"/>
</dbReference>
<evidence type="ECO:0000313" key="3">
    <source>
        <dbReference type="EMBL" id="SDS74951.1"/>
    </source>
</evidence>
<evidence type="ECO:0000259" key="2">
    <source>
        <dbReference type="SMART" id="SM00507"/>
    </source>
</evidence>
<name>A0A1H1URS6_9ACTN</name>
<feature type="region of interest" description="Disordered" evidence="1">
    <location>
        <begin position="431"/>
        <end position="488"/>
    </location>
</feature>
<organism evidence="3 4">
    <name type="scientific">Nocardioides scoriae</name>
    <dbReference type="NCBI Taxonomy" id="642780"/>
    <lineage>
        <taxon>Bacteria</taxon>
        <taxon>Bacillati</taxon>
        <taxon>Actinomycetota</taxon>
        <taxon>Actinomycetes</taxon>
        <taxon>Propionibacteriales</taxon>
        <taxon>Nocardioidaceae</taxon>
        <taxon>Nocardioides</taxon>
    </lineage>
</organism>
<accession>A0A1H1URS6</accession>
<gene>
    <name evidence="3" type="ORF">SAMN04488570_2600</name>
</gene>
<proteinExistence type="predicted"/>
<feature type="compositionally biased region" description="Pro residues" evidence="1">
    <location>
        <begin position="477"/>
        <end position="488"/>
    </location>
</feature>
<reference evidence="4" key="1">
    <citation type="submission" date="2016-10" db="EMBL/GenBank/DDBJ databases">
        <authorList>
            <person name="Varghese N."/>
            <person name="Submissions S."/>
        </authorList>
    </citation>
    <scope>NUCLEOTIDE SEQUENCE [LARGE SCALE GENOMIC DNA]</scope>
    <source>
        <strain evidence="4">DSM 22127</strain>
    </source>
</reference>
<dbReference type="Proteomes" id="UP000198859">
    <property type="component" value="Chromosome I"/>
</dbReference>
<dbReference type="SMART" id="SM00507">
    <property type="entry name" value="HNHc"/>
    <property type="match status" value="1"/>
</dbReference>
<dbReference type="CDD" id="cd00085">
    <property type="entry name" value="HNHc"/>
    <property type="match status" value="1"/>
</dbReference>
<sequence>MPATTATRPAPTVPQACGAPVRGAADQVIHEARRARQTAHAAEVRQLELAVEWALLHPVPDDGYAADWSQSGGLWAEGSSRLAGEGAPECAEFAPVELAAALGITLDAGRALIADGLDLTHRLPRLWAHLQAGRVEPWRARRIAQDSRDLGPDAVAHADRLISATPTRISKIDARRLVDEARLYFDPDRACEDERRQLAHRGVWLRTGASPATTDVLMTMDTPDAIAFDDTLSDLATQLGRLGDRDTLDIRRARAAGLLASPQQALDLLAGETTDLDHVRGALGSVELVVHVTPADLAPADDTGAGAATVERLGAVTTEVLADWVRRTTGRTGTIRIRPVLTIPTSDAAAASAGSVAGLTAHREVDAHDPPSWMREAAVLRDATCVFPGCRRDSRRADLDHIEPWVAPDDGGPPGQTRLSNLAPLCRTHHRAKTHTDWSYERRPDGSYRWTSPTGHTHETRPHPRRPPDRSPASTVPSPPPIPRQRRP</sequence>
<dbReference type="RefSeq" id="WP_091730352.1">
    <property type="nucleotide sequence ID" value="NZ_LT629757.1"/>
</dbReference>
<dbReference type="STRING" id="642780.SAMN04488570_2600"/>
<keyword evidence="4" id="KW-1185">Reference proteome</keyword>
<dbReference type="Gene3D" id="1.10.30.50">
    <property type="match status" value="1"/>
</dbReference>
<dbReference type="OrthoDB" id="3778721at2"/>